<keyword evidence="3" id="KW-1185">Reference proteome</keyword>
<dbReference type="Proteomes" id="UP000030758">
    <property type="component" value="Unassembled WGS sequence"/>
</dbReference>
<dbReference type="AlphaFoldDB" id="A0A085LPE7"/>
<organism evidence="1 3">
    <name type="scientific">Trichuris suis</name>
    <name type="common">pig whipworm</name>
    <dbReference type="NCBI Taxonomy" id="68888"/>
    <lineage>
        <taxon>Eukaryota</taxon>
        <taxon>Metazoa</taxon>
        <taxon>Ecdysozoa</taxon>
        <taxon>Nematoda</taxon>
        <taxon>Enoplea</taxon>
        <taxon>Dorylaimia</taxon>
        <taxon>Trichinellida</taxon>
        <taxon>Trichuridae</taxon>
        <taxon>Trichuris</taxon>
    </lineage>
</organism>
<dbReference type="Proteomes" id="UP000030764">
    <property type="component" value="Unassembled WGS sequence"/>
</dbReference>
<gene>
    <name evidence="1" type="ORF">M513_12289</name>
    <name evidence="2" type="ORF">M514_12289</name>
</gene>
<sequence length="66" mass="7351">MDFDFGLHALEKSDASRVNKADLLCCLSENTIQAVQTLYEGLLAGLQHPLNQEIVSAKYRKEGSNR</sequence>
<protein>
    <submittedName>
        <fullName evidence="1">Uncharacterized protein</fullName>
    </submittedName>
</protein>
<proteinExistence type="predicted"/>
<accession>A0A085LPE7</accession>
<dbReference type="EMBL" id="KL367546">
    <property type="protein sequence ID" value="KFD64985.1"/>
    <property type="molecule type" value="Genomic_DNA"/>
</dbReference>
<dbReference type="EMBL" id="KL363351">
    <property type="protein sequence ID" value="KFD46843.1"/>
    <property type="molecule type" value="Genomic_DNA"/>
</dbReference>
<evidence type="ECO:0000313" key="1">
    <source>
        <dbReference type="EMBL" id="KFD46843.1"/>
    </source>
</evidence>
<reference evidence="1 3" key="1">
    <citation type="journal article" date="2014" name="Nat. Genet.">
        <title>Genome and transcriptome of the porcine whipworm Trichuris suis.</title>
        <authorList>
            <person name="Jex A.R."/>
            <person name="Nejsum P."/>
            <person name="Schwarz E.M."/>
            <person name="Hu L."/>
            <person name="Young N.D."/>
            <person name="Hall R.S."/>
            <person name="Korhonen P.K."/>
            <person name="Liao S."/>
            <person name="Thamsborg S."/>
            <person name="Xia J."/>
            <person name="Xu P."/>
            <person name="Wang S."/>
            <person name="Scheerlinck J.P."/>
            <person name="Hofmann A."/>
            <person name="Sternberg P.W."/>
            <person name="Wang J."/>
            <person name="Gasser R.B."/>
        </authorList>
    </citation>
    <scope>NUCLEOTIDE SEQUENCE [LARGE SCALE GENOMIC DNA]</scope>
    <source>
        <strain evidence="2">DCEP-RM93F</strain>
        <strain evidence="1">DCEP-RM93M</strain>
    </source>
</reference>
<evidence type="ECO:0000313" key="2">
    <source>
        <dbReference type="EMBL" id="KFD64985.1"/>
    </source>
</evidence>
<name>A0A085LPE7_9BILA</name>
<evidence type="ECO:0000313" key="3">
    <source>
        <dbReference type="Proteomes" id="UP000030764"/>
    </source>
</evidence>